<feature type="domain" description="HTH araC/xylS-type" evidence="4">
    <location>
        <begin position="214"/>
        <end position="312"/>
    </location>
</feature>
<dbReference type="SMART" id="SM00342">
    <property type="entry name" value="HTH_ARAC"/>
    <property type="match status" value="1"/>
</dbReference>
<dbReference type="GO" id="GO:0043565">
    <property type="term" value="F:sequence-specific DNA binding"/>
    <property type="evidence" value="ECO:0007669"/>
    <property type="project" value="InterPro"/>
</dbReference>
<proteinExistence type="predicted"/>
<dbReference type="InterPro" id="IPR018060">
    <property type="entry name" value="HTH_AraC"/>
</dbReference>
<name>A0A4R4ZYJ9_9ACTN</name>
<evidence type="ECO:0000256" key="1">
    <source>
        <dbReference type="ARBA" id="ARBA00023015"/>
    </source>
</evidence>
<dbReference type="PANTHER" id="PTHR46796">
    <property type="entry name" value="HTH-TYPE TRANSCRIPTIONAL ACTIVATOR RHAS-RELATED"/>
    <property type="match status" value="1"/>
</dbReference>
<keyword evidence="2" id="KW-0238">DNA-binding</keyword>
<evidence type="ECO:0000313" key="5">
    <source>
        <dbReference type="EMBL" id="TDD63444.1"/>
    </source>
</evidence>
<dbReference type="PANTHER" id="PTHR46796:SF13">
    <property type="entry name" value="HTH-TYPE TRANSCRIPTIONAL ACTIVATOR RHAS"/>
    <property type="match status" value="1"/>
</dbReference>
<dbReference type="InterPro" id="IPR032783">
    <property type="entry name" value="AraC_lig"/>
</dbReference>
<keyword evidence="1" id="KW-0805">Transcription regulation</keyword>
<dbReference type="Proteomes" id="UP000295124">
    <property type="component" value="Unassembled WGS sequence"/>
</dbReference>
<dbReference type="Gene3D" id="1.10.10.60">
    <property type="entry name" value="Homeodomain-like"/>
    <property type="match status" value="2"/>
</dbReference>
<dbReference type="SUPFAM" id="SSF46689">
    <property type="entry name" value="Homeodomain-like"/>
    <property type="match status" value="2"/>
</dbReference>
<accession>A0A4R4ZYJ9</accession>
<reference evidence="5 6" key="1">
    <citation type="submission" date="2019-03" db="EMBL/GenBank/DDBJ databases">
        <title>Draft genome sequences of novel Actinobacteria.</title>
        <authorList>
            <person name="Sahin N."/>
            <person name="Ay H."/>
            <person name="Saygin H."/>
        </authorList>
    </citation>
    <scope>NUCLEOTIDE SEQUENCE [LARGE SCALE GENOMIC DNA]</scope>
    <source>
        <strain evidence="5 6">JCM 13523</strain>
    </source>
</reference>
<evidence type="ECO:0000256" key="3">
    <source>
        <dbReference type="ARBA" id="ARBA00023163"/>
    </source>
</evidence>
<dbReference type="EMBL" id="SMKX01000001">
    <property type="protein sequence ID" value="TDD63444.1"/>
    <property type="molecule type" value="Genomic_DNA"/>
</dbReference>
<dbReference type="Pfam" id="PF12852">
    <property type="entry name" value="Cupin_6"/>
    <property type="match status" value="1"/>
</dbReference>
<dbReference type="OrthoDB" id="241790at2"/>
<sequence length="313" mass="33480">MDVLSDVLERAGAGTATVRQLIRQPPWAMTFADAPSLTVVAALGGPVSIRIDDADGTPYSLAAGDIALISGTSRYTIGDSPSTQPEVVFQQGKPYFLKTGEEATAGPDLPARTCGDGGLPGATTMLWSAYQLRDGLSDRLLEMLPPVAIIPAGPRTQAVLDLLTTETGSDEPGQDAILARLLDLVLVVSLRAWWAKPDATPPAWYRALADAPIGEALRLLHEDPSYRWTVSNLADKVGLSRAAFSARFSKLVGEPPLTYLTGWRMTLGADLLRDTDSTIAAIAHKVGYHDTFAFSVAFKRIHGVSPSVWRRTG</sequence>
<gene>
    <name evidence="5" type="ORF">E1263_00385</name>
</gene>
<keyword evidence="3" id="KW-0804">Transcription</keyword>
<organism evidence="5 6">
    <name type="scientific">Kribbella antibiotica</name>
    <dbReference type="NCBI Taxonomy" id="190195"/>
    <lineage>
        <taxon>Bacteria</taxon>
        <taxon>Bacillati</taxon>
        <taxon>Actinomycetota</taxon>
        <taxon>Actinomycetes</taxon>
        <taxon>Propionibacteriales</taxon>
        <taxon>Kribbellaceae</taxon>
        <taxon>Kribbella</taxon>
    </lineage>
</organism>
<dbReference type="InterPro" id="IPR050204">
    <property type="entry name" value="AraC_XylS_family_regulators"/>
</dbReference>
<dbReference type="InterPro" id="IPR009057">
    <property type="entry name" value="Homeodomain-like_sf"/>
</dbReference>
<dbReference type="RefSeq" id="WP_132164053.1">
    <property type="nucleotide sequence ID" value="NZ_SMKX01000001.1"/>
</dbReference>
<dbReference type="AlphaFoldDB" id="A0A4R4ZYJ9"/>
<evidence type="ECO:0000313" key="6">
    <source>
        <dbReference type="Proteomes" id="UP000295124"/>
    </source>
</evidence>
<dbReference type="GO" id="GO:0003700">
    <property type="term" value="F:DNA-binding transcription factor activity"/>
    <property type="evidence" value="ECO:0007669"/>
    <property type="project" value="InterPro"/>
</dbReference>
<keyword evidence="6" id="KW-1185">Reference proteome</keyword>
<comment type="caution">
    <text evidence="5">The sequence shown here is derived from an EMBL/GenBank/DDBJ whole genome shotgun (WGS) entry which is preliminary data.</text>
</comment>
<dbReference type="InterPro" id="IPR018062">
    <property type="entry name" value="HTH_AraC-typ_CS"/>
</dbReference>
<protein>
    <submittedName>
        <fullName evidence="5">AraC family transcriptional regulator</fullName>
    </submittedName>
</protein>
<evidence type="ECO:0000256" key="2">
    <source>
        <dbReference type="ARBA" id="ARBA00023125"/>
    </source>
</evidence>
<dbReference type="PROSITE" id="PS01124">
    <property type="entry name" value="HTH_ARAC_FAMILY_2"/>
    <property type="match status" value="1"/>
</dbReference>
<dbReference type="PROSITE" id="PS00041">
    <property type="entry name" value="HTH_ARAC_FAMILY_1"/>
    <property type="match status" value="1"/>
</dbReference>
<evidence type="ECO:0000259" key="4">
    <source>
        <dbReference type="PROSITE" id="PS01124"/>
    </source>
</evidence>
<dbReference type="Pfam" id="PF12833">
    <property type="entry name" value="HTH_18"/>
    <property type="match status" value="1"/>
</dbReference>